<reference evidence="5" key="1">
    <citation type="journal article" date="2019" name="Int. J. Syst. Evol. Microbiol.">
        <title>The Global Catalogue of Microorganisms (GCM) 10K type strain sequencing project: providing services to taxonomists for standard genome sequencing and annotation.</title>
        <authorList>
            <consortium name="The Broad Institute Genomics Platform"/>
            <consortium name="The Broad Institute Genome Sequencing Center for Infectious Disease"/>
            <person name="Wu L."/>
            <person name="Ma J."/>
        </authorList>
    </citation>
    <scope>NUCLEOTIDE SEQUENCE [LARGE SCALE GENOMIC DNA]</scope>
    <source>
        <strain evidence="5">ICMP 6774ER</strain>
    </source>
</reference>
<evidence type="ECO:0000313" key="4">
    <source>
        <dbReference type="EMBL" id="MFD1933794.1"/>
    </source>
</evidence>
<comment type="caution">
    <text evidence="4">The sequence shown here is derived from an EMBL/GenBank/DDBJ whole genome shotgun (WGS) entry which is preliminary data.</text>
</comment>
<name>A0ABW4SZS2_9ACTN</name>
<dbReference type="Pfam" id="PF13229">
    <property type="entry name" value="Beta_helix"/>
    <property type="match status" value="1"/>
</dbReference>
<dbReference type="InterPro" id="IPR039448">
    <property type="entry name" value="Beta_helix"/>
</dbReference>
<evidence type="ECO:0000256" key="1">
    <source>
        <dbReference type="SAM" id="SignalP"/>
    </source>
</evidence>
<dbReference type="PROSITE" id="PS51318">
    <property type="entry name" value="TAT"/>
    <property type="match status" value="1"/>
</dbReference>
<dbReference type="InterPro" id="IPR006626">
    <property type="entry name" value="PbH1"/>
</dbReference>
<evidence type="ECO:0000259" key="2">
    <source>
        <dbReference type="Pfam" id="PF12708"/>
    </source>
</evidence>
<feature type="domain" description="Right handed beta helix" evidence="3">
    <location>
        <begin position="289"/>
        <end position="458"/>
    </location>
</feature>
<dbReference type="Proteomes" id="UP001597368">
    <property type="component" value="Unassembled WGS sequence"/>
</dbReference>
<keyword evidence="5" id="KW-1185">Reference proteome</keyword>
<dbReference type="Pfam" id="PF12708">
    <property type="entry name" value="Pect-lyase_RHGA_epim"/>
    <property type="match status" value="1"/>
</dbReference>
<evidence type="ECO:0000259" key="3">
    <source>
        <dbReference type="Pfam" id="PF13229"/>
    </source>
</evidence>
<accession>A0ABW4SZS2</accession>
<organism evidence="4 5">
    <name type="scientific">Nonomuraea mangrovi</name>
    <dbReference type="NCBI Taxonomy" id="2316207"/>
    <lineage>
        <taxon>Bacteria</taxon>
        <taxon>Bacillati</taxon>
        <taxon>Actinomycetota</taxon>
        <taxon>Actinomycetes</taxon>
        <taxon>Streptosporangiales</taxon>
        <taxon>Streptosporangiaceae</taxon>
        <taxon>Nonomuraea</taxon>
    </lineage>
</organism>
<feature type="chain" id="PRO_5045694017" evidence="1">
    <location>
        <begin position="35"/>
        <end position="551"/>
    </location>
</feature>
<dbReference type="InterPro" id="IPR012334">
    <property type="entry name" value="Pectin_lyas_fold"/>
</dbReference>
<dbReference type="EMBL" id="JBHUFV010000033">
    <property type="protein sequence ID" value="MFD1933794.1"/>
    <property type="molecule type" value="Genomic_DNA"/>
</dbReference>
<dbReference type="InterPro" id="IPR006311">
    <property type="entry name" value="TAT_signal"/>
</dbReference>
<dbReference type="RefSeq" id="WP_379573833.1">
    <property type="nucleotide sequence ID" value="NZ_JBHUFV010000033.1"/>
</dbReference>
<dbReference type="SMART" id="SM00710">
    <property type="entry name" value="PbH1"/>
    <property type="match status" value="10"/>
</dbReference>
<dbReference type="InterPro" id="IPR024535">
    <property type="entry name" value="RHGA/B-epi-like_pectate_lyase"/>
</dbReference>
<proteinExistence type="predicted"/>
<keyword evidence="1" id="KW-0732">Signal</keyword>
<gene>
    <name evidence="4" type="ORF">ACFSKW_20230</name>
</gene>
<feature type="signal peptide" evidence="1">
    <location>
        <begin position="1"/>
        <end position="34"/>
    </location>
</feature>
<feature type="domain" description="Rhamnogalacturonase A/B/Epimerase-like pectate lyase" evidence="2">
    <location>
        <begin position="53"/>
        <end position="252"/>
    </location>
</feature>
<dbReference type="Gene3D" id="2.160.20.10">
    <property type="entry name" value="Single-stranded right-handed beta-helix, Pectin lyase-like"/>
    <property type="match status" value="1"/>
</dbReference>
<dbReference type="SUPFAM" id="SSF51126">
    <property type="entry name" value="Pectin lyase-like"/>
    <property type="match status" value="1"/>
</dbReference>
<protein>
    <submittedName>
        <fullName evidence="4">Right-handed parallel beta-helix repeat-containing protein</fullName>
    </submittedName>
</protein>
<dbReference type="InterPro" id="IPR011050">
    <property type="entry name" value="Pectin_lyase_fold/virulence"/>
</dbReference>
<evidence type="ECO:0000313" key="5">
    <source>
        <dbReference type="Proteomes" id="UP001597368"/>
    </source>
</evidence>
<sequence>MTHQETSRRSVLAGLGLAAAAAAPMVAVAPPAQAATPENAAAVNSINLYPADAYGAVADGVADDSAALQRAIDAAAAAGGGTVVLRAGKQYLLGKSLRLKTGVALASDRARATLVLTSGYADPHVLAVKDVSVVTLRNLKLDCGERRPLLAGVHVTASTDVILDNLHVEGLTAGAYDRPSGVGSTALVRIGDSHRLQVVGCRLTKGYIGLNVVGNSTHILIDDCDVHDLSQFGMHVHGTVASHTEHLTISRCRVERIGGGPHPEFSGTPIYITSGGTIHPGAQKHRFVRATDNTLTGNYKAFKFGGNADMMAIYDIHDGFFDRNVIFGGGDAGLSTDRCRKLVIANNIIGHCNTVGINVWEVVDCTVVGNVVYNNYQNFDGHLIAEDRGGIRTYARDGKKSENVVIVGNRSFDDQATKTQDFGIFIHPRTRGVDIGANTLTGNKTGLFKTKSAEDITFSFVVTLDALPTTGWWDKNMVVQLRNPAPGQPSRWICTVGGTPGTWRPEAALDVPAAITAAPAYAGQLALANNALYVAKGTASAADWRKVGDLA</sequence>